<evidence type="ECO:0000256" key="12">
    <source>
        <dbReference type="ARBA" id="ARBA00022801"/>
    </source>
</evidence>
<evidence type="ECO:0000256" key="4">
    <source>
        <dbReference type="ARBA" id="ARBA00004496"/>
    </source>
</evidence>
<dbReference type="AlphaFoldDB" id="A0A1F7SPI8"/>
<evidence type="ECO:0000256" key="8">
    <source>
        <dbReference type="ARBA" id="ARBA00022490"/>
    </source>
</evidence>
<evidence type="ECO:0000256" key="11">
    <source>
        <dbReference type="ARBA" id="ARBA00022759"/>
    </source>
</evidence>
<dbReference type="GO" id="GO:0043137">
    <property type="term" value="P:DNA replication, removal of RNA primer"/>
    <property type="evidence" value="ECO:0007669"/>
    <property type="project" value="TreeGrafter"/>
</dbReference>
<dbReference type="NCBIfam" id="NF000594">
    <property type="entry name" value="PRK00015.1-1"/>
    <property type="match status" value="1"/>
</dbReference>
<dbReference type="GO" id="GO:0005737">
    <property type="term" value="C:cytoplasm"/>
    <property type="evidence" value="ECO:0007669"/>
    <property type="project" value="UniProtKB-SubCell"/>
</dbReference>
<organism evidence="18 19">
    <name type="scientific">Candidatus Schekmanbacteria bacterium RIFCSPLOWO2_12_FULL_38_15</name>
    <dbReference type="NCBI Taxonomy" id="1817883"/>
    <lineage>
        <taxon>Bacteria</taxon>
        <taxon>Candidatus Schekmaniibacteriota</taxon>
    </lineage>
</organism>
<keyword evidence="12 14" id="KW-0378">Hydrolase</keyword>
<keyword evidence="9 14" id="KW-0540">Nuclease</keyword>
<evidence type="ECO:0000256" key="15">
    <source>
        <dbReference type="PROSITE-ProRule" id="PRU01319"/>
    </source>
</evidence>
<evidence type="ECO:0000256" key="13">
    <source>
        <dbReference type="ARBA" id="ARBA00023211"/>
    </source>
</evidence>
<evidence type="ECO:0000256" key="5">
    <source>
        <dbReference type="ARBA" id="ARBA00007383"/>
    </source>
</evidence>
<dbReference type="InterPro" id="IPR024567">
    <property type="entry name" value="RNase_HII/HIII_dom"/>
</dbReference>
<feature type="binding site" evidence="14 15">
    <location>
        <position position="21"/>
    </location>
    <ligand>
        <name>a divalent metal cation</name>
        <dbReference type="ChEBI" id="CHEBI:60240"/>
    </ligand>
</feature>
<dbReference type="Pfam" id="PF01351">
    <property type="entry name" value="RNase_HII"/>
    <property type="match status" value="1"/>
</dbReference>
<accession>A0A1F7SPI8</accession>
<evidence type="ECO:0000313" key="18">
    <source>
        <dbReference type="EMBL" id="OGL55138.1"/>
    </source>
</evidence>
<dbReference type="GO" id="GO:0003723">
    <property type="term" value="F:RNA binding"/>
    <property type="evidence" value="ECO:0007669"/>
    <property type="project" value="UniProtKB-UniRule"/>
</dbReference>
<dbReference type="SUPFAM" id="SSF53098">
    <property type="entry name" value="Ribonuclease H-like"/>
    <property type="match status" value="1"/>
</dbReference>
<comment type="caution">
    <text evidence="18">The sequence shown here is derived from an EMBL/GenBank/DDBJ whole genome shotgun (WGS) entry which is preliminary data.</text>
</comment>
<evidence type="ECO:0000256" key="6">
    <source>
        <dbReference type="ARBA" id="ARBA00012180"/>
    </source>
</evidence>
<keyword evidence="11 14" id="KW-0255">Endonuclease</keyword>
<dbReference type="PROSITE" id="PS51975">
    <property type="entry name" value="RNASE_H_2"/>
    <property type="match status" value="1"/>
</dbReference>
<protein>
    <recommendedName>
        <fullName evidence="7 14">Ribonuclease HII</fullName>
        <shortName evidence="14">RNase HII</shortName>
        <ecNumber evidence="6 14">3.1.26.4</ecNumber>
    </recommendedName>
</protein>
<comment type="function">
    <text evidence="3 14 16">Endonuclease that specifically degrades the RNA of RNA-DNA hybrids.</text>
</comment>
<dbReference type="HAMAP" id="MF_00052_B">
    <property type="entry name" value="RNase_HII_B"/>
    <property type="match status" value="1"/>
</dbReference>
<keyword evidence="10 14" id="KW-0479">Metal-binding</keyword>
<gene>
    <name evidence="14" type="primary">rnhB</name>
    <name evidence="18" type="ORF">A3G31_02765</name>
</gene>
<feature type="binding site" evidence="14 15">
    <location>
        <position position="20"/>
    </location>
    <ligand>
        <name>a divalent metal cation</name>
        <dbReference type="ChEBI" id="CHEBI:60240"/>
    </ligand>
</feature>
<comment type="cofactor">
    <cofactor evidence="14 15">
        <name>Mn(2+)</name>
        <dbReference type="ChEBI" id="CHEBI:29035"/>
    </cofactor>
    <cofactor evidence="14 15">
        <name>Mg(2+)</name>
        <dbReference type="ChEBI" id="CHEBI:18420"/>
    </cofactor>
    <text evidence="14 15">Manganese or magnesium. Binds 1 divalent metal ion per monomer in the absence of substrate. May bind a second metal ion after substrate binding.</text>
</comment>
<dbReference type="Proteomes" id="UP000178082">
    <property type="component" value="Unassembled WGS sequence"/>
</dbReference>
<dbReference type="GO" id="GO:0006298">
    <property type="term" value="P:mismatch repair"/>
    <property type="evidence" value="ECO:0007669"/>
    <property type="project" value="TreeGrafter"/>
</dbReference>
<dbReference type="PANTHER" id="PTHR10954">
    <property type="entry name" value="RIBONUCLEASE H2 SUBUNIT A"/>
    <property type="match status" value="1"/>
</dbReference>
<keyword evidence="13 14" id="KW-0464">Manganese</keyword>
<dbReference type="GO" id="GO:0030145">
    <property type="term" value="F:manganese ion binding"/>
    <property type="evidence" value="ECO:0007669"/>
    <property type="project" value="UniProtKB-UniRule"/>
</dbReference>
<dbReference type="STRING" id="1817883.A3G31_02765"/>
<dbReference type="InterPro" id="IPR036397">
    <property type="entry name" value="RNaseH_sf"/>
</dbReference>
<dbReference type="GO" id="GO:0032299">
    <property type="term" value="C:ribonuclease H2 complex"/>
    <property type="evidence" value="ECO:0007669"/>
    <property type="project" value="TreeGrafter"/>
</dbReference>
<comment type="catalytic activity">
    <reaction evidence="1 14 15 16">
        <text>Endonucleolytic cleavage to 5'-phosphomonoester.</text>
        <dbReference type="EC" id="3.1.26.4"/>
    </reaction>
</comment>
<evidence type="ECO:0000256" key="16">
    <source>
        <dbReference type="RuleBase" id="RU003515"/>
    </source>
</evidence>
<evidence type="ECO:0000256" key="3">
    <source>
        <dbReference type="ARBA" id="ARBA00004065"/>
    </source>
</evidence>
<evidence type="ECO:0000256" key="10">
    <source>
        <dbReference type="ARBA" id="ARBA00022723"/>
    </source>
</evidence>
<dbReference type="Gene3D" id="3.30.420.10">
    <property type="entry name" value="Ribonuclease H-like superfamily/Ribonuclease H"/>
    <property type="match status" value="1"/>
</dbReference>
<comment type="subcellular location">
    <subcellularLocation>
        <location evidence="4 14">Cytoplasm</location>
    </subcellularLocation>
</comment>
<proteinExistence type="inferred from homology"/>
<dbReference type="EC" id="3.1.26.4" evidence="6 14"/>
<comment type="cofactor">
    <cofactor evidence="2">
        <name>Mg(2+)</name>
        <dbReference type="ChEBI" id="CHEBI:18420"/>
    </cofactor>
</comment>
<feature type="domain" description="RNase H type-2" evidence="17">
    <location>
        <begin position="14"/>
        <end position="209"/>
    </location>
</feature>
<comment type="similarity">
    <text evidence="5 14 16">Belongs to the RNase HII family.</text>
</comment>
<name>A0A1F7SPI8_9BACT</name>
<keyword evidence="8 14" id="KW-0963">Cytoplasm</keyword>
<feature type="binding site" evidence="14 15">
    <location>
        <position position="120"/>
    </location>
    <ligand>
        <name>a divalent metal cation</name>
        <dbReference type="ChEBI" id="CHEBI:60240"/>
    </ligand>
</feature>
<dbReference type="InterPro" id="IPR001352">
    <property type="entry name" value="RNase_HII/HIII"/>
</dbReference>
<dbReference type="GO" id="GO:0004523">
    <property type="term" value="F:RNA-DNA hybrid ribonuclease activity"/>
    <property type="evidence" value="ECO:0007669"/>
    <property type="project" value="UniProtKB-UniRule"/>
</dbReference>
<sequence length="209" mass="23084">MFEFEQEVYKKGFSCIAGVDEAGRGPLAGPVVAAAVILPSHIHSSEKIPKVFTEVDDSKKLSAAKRKNLYDKLIDSGIKFGIGIVSEKTIDEVNILRATVLAMEKAISELNPKPEYLLIDGITPLSLSIKQKLIIKGDSRSCSIAAASIFAKVTRDHIMDEMHTLYPQYGFNKHKGYPTKSHLKKIIELGPCPIHRRSFKGVKDFLTTS</sequence>
<evidence type="ECO:0000256" key="2">
    <source>
        <dbReference type="ARBA" id="ARBA00001946"/>
    </source>
</evidence>
<dbReference type="EMBL" id="MGDI01000004">
    <property type="protein sequence ID" value="OGL55138.1"/>
    <property type="molecule type" value="Genomic_DNA"/>
</dbReference>
<evidence type="ECO:0000256" key="14">
    <source>
        <dbReference type="HAMAP-Rule" id="MF_00052"/>
    </source>
</evidence>
<dbReference type="FunFam" id="3.30.420.10:FF:000006">
    <property type="entry name" value="Ribonuclease HII"/>
    <property type="match status" value="1"/>
</dbReference>
<dbReference type="NCBIfam" id="NF000595">
    <property type="entry name" value="PRK00015.1-3"/>
    <property type="match status" value="1"/>
</dbReference>
<evidence type="ECO:0000256" key="7">
    <source>
        <dbReference type="ARBA" id="ARBA00019179"/>
    </source>
</evidence>
<evidence type="ECO:0000256" key="1">
    <source>
        <dbReference type="ARBA" id="ARBA00000077"/>
    </source>
</evidence>
<dbReference type="InterPro" id="IPR022898">
    <property type="entry name" value="RNase_HII"/>
</dbReference>
<dbReference type="PANTHER" id="PTHR10954:SF18">
    <property type="entry name" value="RIBONUCLEASE HII"/>
    <property type="match status" value="1"/>
</dbReference>
<evidence type="ECO:0000313" key="19">
    <source>
        <dbReference type="Proteomes" id="UP000178082"/>
    </source>
</evidence>
<reference evidence="18 19" key="1">
    <citation type="journal article" date="2016" name="Nat. Commun.">
        <title>Thousands of microbial genomes shed light on interconnected biogeochemical processes in an aquifer system.</title>
        <authorList>
            <person name="Anantharaman K."/>
            <person name="Brown C.T."/>
            <person name="Hug L.A."/>
            <person name="Sharon I."/>
            <person name="Castelle C.J."/>
            <person name="Probst A.J."/>
            <person name="Thomas B.C."/>
            <person name="Singh A."/>
            <person name="Wilkins M.J."/>
            <person name="Karaoz U."/>
            <person name="Brodie E.L."/>
            <person name="Williams K.H."/>
            <person name="Hubbard S.S."/>
            <person name="Banfield J.F."/>
        </authorList>
    </citation>
    <scope>NUCLEOTIDE SEQUENCE [LARGE SCALE GENOMIC DNA]</scope>
</reference>
<dbReference type="CDD" id="cd07182">
    <property type="entry name" value="RNase_HII_bacteria_HII_like"/>
    <property type="match status" value="1"/>
</dbReference>
<evidence type="ECO:0000259" key="17">
    <source>
        <dbReference type="PROSITE" id="PS51975"/>
    </source>
</evidence>
<dbReference type="InterPro" id="IPR012337">
    <property type="entry name" value="RNaseH-like_sf"/>
</dbReference>
<evidence type="ECO:0000256" key="9">
    <source>
        <dbReference type="ARBA" id="ARBA00022722"/>
    </source>
</evidence>